<gene>
    <name evidence="2" type="ORF">ACA1_076060</name>
</gene>
<organism evidence="2 3">
    <name type="scientific">Acanthamoeba castellanii (strain ATCC 30010 / Neff)</name>
    <dbReference type="NCBI Taxonomy" id="1257118"/>
    <lineage>
        <taxon>Eukaryota</taxon>
        <taxon>Amoebozoa</taxon>
        <taxon>Discosea</taxon>
        <taxon>Longamoebia</taxon>
        <taxon>Centramoebida</taxon>
        <taxon>Acanthamoebidae</taxon>
        <taxon>Acanthamoeba</taxon>
    </lineage>
</organism>
<feature type="signal peptide" evidence="1">
    <location>
        <begin position="1"/>
        <end position="22"/>
    </location>
</feature>
<protein>
    <submittedName>
        <fullName evidence="2">Uncharacterized protein</fullName>
    </submittedName>
</protein>
<dbReference type="EMBL" id="KB008074">
    <property type="protein sequence ID" value="ELR13763.1"/>
    <property type="molecule type" value="Genomic_DNA"/>
</dbReference>
<keyword evidence="1" id="KW-0732">Signal</keyword>
<accession>L8GM01</accession>
<feature type="chain" id="PRO_5003989878" evidence="1">
    <location>
        <begin position="23"/>
        <end position="67"/>
    </location>
</feature>
<proteinExistence type="predicted"/>
<evidence type="ECO:0000313" key="3">
    <source>
        <dbReference type="Proteomes" id="UP000011083"/>
    </source>
</evidence>
<dbReference type="AlphaFoldDB" id="L8GM01"/>
<dbReference type="VEuPathDB" id="AmoebaDB:ACA1_076060"/>
<keyword evidence="3" id="KW-1185">Reference proteome</keyword>
<dbReference type="RefSeq" id="XP_004335776.1">
    <property type="nucleotide sequence ID" value="XM_004335728.1"/>
</dbReference>
<evidence type="ECO:0000256" key="1">
    <source>
        <dbReference type="SAM" id="SignalP"/>
    </source>
</evidence>
<sequence>MQRSVVLPAALALLCMALIGGAVDISTLTITDVGGEGCYPDVTNMEPGRRGLPSTGHFQVGKLGAVR</sequence>
<evidence type="ECO:0000313" key="2">
    <source>
        <dbReference type="EMBL" id="ELR13763.1"/>
    </source>
</evidence>
<dbReference type="GeneID" id="14914365"/>
<reference evidence="2 3" key="1">
    <citation type="journal article" date="2013" name="Genome Biol.">
        <title>Genome of Acanthamoeba castellanii highlights extensive lateral gene transfer and early evolution of tyrosine kinase signaling.</title>
        <authorList>
            <person name="Clarke M."/>
            <person name="Lohan A.J."/>
            <person name="Liu B."/>
            <person name="Lagkouvardos I."/>
            <person name="Roy S."/>
            <person name="Zafar N."/>
            <person name="Bertelli C."/>
            <person name="Schilde C."/>
            <person name="Kianianmomeni A."/>
            <person name="Burglin T.R."/>
            <person name="Frech C."/>
            <person name="Turcotte B."/>
            <person name="Kopec K.O."/>
            <person name="Synnott J.M."/>
            <person name="Choo C."/>
            <person name="Paponov I."/>
            <person name="Finkler A."/>
            <person name="Soon Heng Tan C."/>
            <person name="Hutchins A.P."/>
            <person name="Weinmeier T."/>
            <person name="Rattei T."/>
            <person name="Chu J.S."/>
            <person name="Gimenez G."/>
            <person name="Irimia M."/>
            <person name="Rigden D.J."/>
            <person name="Fitzpatrick D.A."/>
            <person name="Lorenzo-Morales J."/>
            <person name="Bateman A."/>
            <person name="Chiu C.H."/>
            <person name="Tang P."/>
            <person name="Hegemann P."/>
            <person name="Fromm H."/>
            <person name="Raoult D."/>
            <person name="Greub G."/>
            <person name="Miranda-Saavedra D."/>
            <person name="Chen N."/>
            <person name="Nash P."/>
            <person name="Ginger M.L."/>
            <person name="Horn M."/>
            <person name="Schaap P."/>
            <person name="Caler L."/>
            <person name="Loftus B."/>
        </authorList>
    </citation>
    <scope>NUCLEOTIDE SEQUENCE [LARGE SCALE GENOMIC DNA]</scope>
    <source>
        <strain evidence="2 3">Neff</strain>
    </source>
</reference>
<name>L8GM01_ACACF</name>
<dbReference type="KEGG" id="acan:ACA1_076060"/>
<dbReference type="Proteomes" id="UP000011083">
    <property type="component" value="Unassembled WGS sequence"/>
</dbReference>